<keyword evidence="4" id="KW-0547">Nucleotide-binding</keyword>
<dbReference type="GO" id="GO:0003689">
    <property type="term" value="F:DNA clamp loader activity"/>
    <property type="evidence" value="ECO:0007669"/>
    <property type="project" value="TreeGrafter"/>
</dbReference>
<feature type="domain" description="AAA+ ATPase" evidence="9">
    <location>
        <begin position="118"/>
        <end position="278"/>
    </location>
</feature>
<comment type="subunit">
    <text evidence="3">Heterotetramer of subunits RFC2, RFC3, RFC4 and RFC5 that can form a complex with RFC1.</text>
</comment>
<evidence type="ECO:0000256" key="8">
    <source>
        <dbReference type="ARBA" id="ARBA00023306"/>
    </source>
</evidence>
<dbReference type="Proteomes" id="UP001454036">
    <property type="component" value="Unassembled WGS sequence"/>
</dbReference>
<evidence type="ECO:0000256" key="5">
    <source>
        <dbReference type="ARBA" id="ARBA00022763"/>
    </source>
</evidence>
<evidence type="ECO:0000259" key="9">
    <source>
        <dbReference type="SMART" id="SM00382"/>
    </source>
</evidence>
<keyword evidence="11" id="KW-1185">Reference proteome</keyword>
<dbReference type="PANTHER" id="PTHR12172:SF0">
    <property type="entry name" value="CELL CYCLE CHECKPOINT PROTEIN RAD17"/>
    <property type="match status" value="1"/>
</dbReference>
<dbReference type="InterPro" id="IPR004582">
    <property type="entry name" value="Checkpoint_prot_Rad17_Rad24"/>
</dbReference>
<comment type="subcellular location">
    <subcellularLocation>
        <location evidence="1">Nucleus</location>
    </subcellularLocation>
</comment>
<protein>
    <recommendedName>
        <fullName evidence="9">AAA+ ATPase domain-containing protein</fullName>
    </recommendedName>
</protein>
<sequence>MSREKKNKTIIISDEEDEFDVCVNWKSGNPKRTKRDTLFNSCPRFNATAFHEIKLICEEFDEGIRGFNTLAGSGSTEDLWVDKYKPQYLDDLAVHKKKVEEVKMWFEERLTSSKETSRNNVLLLVGPSGAGKSATVHAVASHLGADVFEWNTPIPTIWHEHLHNSKSGLRYKSKLDEFENFVERMRKYGSISSSSSKTTKASLILLIDDLPAMNGRAVYSRLLKCLHLLVRSVCSPTVILMTEYSISDSAEHNSHYWEELQSSLQSAGADKVAFNAVTVNSIKKTLLKIAKKELCQVSTEQVDLIAKASGGDIRHAITSLQYFCLKPHQQTLLSSSKSVHTSSQEIPYDINRGSDNQTLHFGRDETLSLFHALGKFLHNKRECESTIVPGSNEFHLKQKYFRLPLKMDAPEMILWQSHGQARPIADFLHENVLDFIDEEAIDDAWSVLSYLSDSDLLLASPNQISRSYEAENVVQSVAASVAVRGVLYGNSHPAPSRWHAIRRPNLWQVEQSLWKNKYQLVVSQRCNAQHGLKLSDPSVFCTEVRPVLEWLGGRAYEAPEARHISVDDMLEDENFVPKGEMSEDEIEDW</sequence>
<evidence type="ECO:0000256" key="2">
    <source>
        <dbReference type="ARBA" id="ARBA00006168"/>
    </source>
</evidence>
<evidence type="ECO:0000256" key="4">
    <source>
        <dbReference type="ARBA" id="ARBA00022741"/>
    </source>
</evidence>
<keyword evidence="6" id="KW-0067">ATP-binding</keyword>
<keyword evidence="5" id="KW-0227">DNA damage</keyword>
<dbReference type="GO" id="GO:0033314">
    <property type="term" value="P:mitotic DNA replication checkpoint signaling"/>
    <property type="evidence" value="ECO:0007669"/>
    <property type="project" value="TreeGrafter"/>
</dbReference>
<organism evidence="10 11">
    <name type="scientific">Lithospermum erythrorhizon</name>
    <name type="common">Purple gromwell</name>
    <name type="synonym">Lithospermum officinale var. erythrorhizon</name>
    <dbReference type="NCBI Taxonomy" id="34254"/>
    <lineage>
        <taxon>Eukaryota</taxon>
        <taxon>Viridiplantae</taxon>
        <taxon>Streptophyta</taxon>
        <taxon>Embryophyta</taxon>
        <taxon>Tracheophyta</taxon>
        <taxon>Spermatophyta</taxon>
        <taxon>Magnoliopsida</taxon>
        <taxon>eudicotyledons</taxon>
        <taxon>Gunneridae</taxon>
        <taxon>Pentapetalae</taxon>
        <taxon>asterids</taxon>
        <taxon>lamiids</taxon>
        <taxon>Boraginales</taxon>
        <taxon>Boraginaceae</taxon>
        <taxon>Boraginoideae</taxon>
        <taxon>Lithospermeae</taxon>
        <taxon>Lithospermum</taxon>
    </lineage>
</organism>
<accession>A0AAV3RTH2</accession>
<evidence type="ECO:0000313" key="11">
    <source>
        <dbReference type="Proteomes" id="UP001454036"/>
    </source>
</evidence>
<evidence type="ECO:0000256" key="7">
    <source>
        <dbReference type="ARBA" id="ARBA00023242"/>
    </source>
</evidence>
<dbReference type="PANTHER" id="PTHR12172">
    <property type="entry name" value="CELL CYCLE CHECKPOINT PROTEIN RAD17"/>
    <property type="match status" value="1"/>
</dbReference>
<dbReference type="Pfam" id="PF03215">
    <property type="entry name" value="Rad17"/>
    <property type="match status" value="1"/>
</dbReference>
<keyword evidence="8" id="KW-0131">Cell cycle</keyword>
<comment type="caution">
    <text evidence="10">The sequence shown here is derived from an EMBL/GenBank/DDBJ whole genome shotgun (WGS) entry which is preliminary data.</text>
</comment>
<dbReference type="InterPro" id="IPR027417">
    <property type="entry name" value="P-loop_NTPase"/>
</dbReference>
<dbReference type="FunFam" id="3.40.50.300:FF:001661">
    <property type="entry name" value="RAD17 checkpoint clamp loader component"/>
    <property type="match status" value="1"/>
</dbReference>
<evidence type="ECO:0000256" key="3">
    <source>
        <dbReference type="ARBA" id="ARBA00011480"/>
    </source>
</evidence>
<dbReference type="InterPro" id="IPR003593">
    <property type="entry name" value="AAA+_ATPase"/>
</dbReference>
<gene>
    <name evidence="10" type="ORF">LIER_30437</name>
</gene>
<dbReference type="SUPFAM" id="SSF52540">
    <property type="entry name" value="P-loop containing nucleoside triphosphate hydrolases"/>
    <property type="match status" value="1"/>
</dbReference>
<proteinExistence type="inferred from homology"/>
<evidence type="ECO:0000313" key="10">
    <source>
        <dbReference type="EMBL" id="GAA0182838.1"/>
    </source>
</evidence>
<dbReference type="GO" id="GO:0003682">
    <property type="term" value="F:chromatin binding"/>
    <property type="evidence" value="ECO:0007669"/>
    <property type="project" value="TreeGrafter"/>
</dbReference>
<dbReference type="SMART" id="SM00382">
    <property type="entry name" value="AAA"/>
    <property type="match status" value="1"/>
</dbReference>
<dbReference type="EMBL" id="BAABME010010895">
    <property type="protein sequence ID" value="GAA0182838.1"/>
    <property type="molecule type" value="Genomic_DNA"/>
</dbReference>
<keyword evidence="7" id="KW-0539">Nucleus</keyword>
<dbReference type="Gene3D" id="3.40.50.300">
    <property type="entry name" value="P-loop containing nucleotide triphosphate hydrolases"/>
    <property type="match status" value="1"/>
</dbReference>
<dbReference type="GO" id="GO:0000077">
    <property type="term" value="P:DNA damage checkpoint signaling"/>
    <property type="evidence" value="ECO:0007669"/>
    <property type="project" value="TreeGrafter"/>
</dbReference>
<evidence type="ECO:0000256" key="6">
    <source>
        <dbReference type="ARBA" id="ARBA00022840"/>
    </source>
</evidence>
<dbReference type="GO" id="GO:0005634">
    <property type="term" value="C:nucleus"/>
    <property type="evidence" value="ECO:0007669"/>
    <property type="project" value="UniProtKB-SubCell"/>
</dbReference>
<dbReference type="Gene3D" id="1.10.8.60">
    <property type="match status" value="1"/>
</dbReference>
<dbReference type="CDD" id="cd18140">
    <property type="entry name" value="HLD_clamp_RFC"/>
    <property type="match status" value="1"/>
</dbReference>
<dbReference type="CDD" id="cd00009">
    <property type="entry name" value="AAA"/>
    <property type="match status" value="1"/>
</dbReference>
<name>A0AAV3RTH2_LITER</name>
<dbReference type="AlphaFoldDB" id="A0AAV3RTH2"/>
<comment type="similarity">
    <text evidence="2">Belongs to the rad17/RAD24 family.</text>
</comment>
<dbReference type="GO" id="GO:0006281">
    <property type="term" value="P:DNA repair"/>
    <property type="evidence" value="ECO:0007669"/>
    <property type="project" value="InterPro"/>
</dbReference>
<dbReference type="GO" id="GO:0005524">
    <property type="term" value="F:ATP binding"/>
    <property type="evidence" value="ECO:0007669"/>
    <property type="project" value="UniProtKB-KW"/>
</dbReference>
<reference evidence="10 11" key="1">
    <citation type="submission" date="2024-01" db="EMBL/GenBank/DDBJ databases">
        <title>The complete chloroplast genome sequence of Lithospermum erythrorhizon: insights into the phylogenetic relationship among Boraginaceae species and the maternal lineages of purple gromwells.</title>
        <authorList>
            <person name="Okada T."/>
            <person name="Watanabe K."/>
        </authorList>
    </citation>
    <scope>NUCLEOTIDE SEQUENCE [LARGE SCALE GENOMIC DNA]</scope>
</reference>
<evidence type="ECO:0000256" key="1">
    <source>
        <dbReference type="ARBA" id="ARBA00004123"/>
    </source>
</evidence>
<dbReference type="InterPro" id="IPR047854">
    <property type="entry name" value="RFC_lid"/>
</dbReference>